<dbReference type="EMBL" id="JANCYW010000010">
    <property type="protein sequence ID" value="KAK4536877.1"/>
    <property type="molecule type" value="Genomic_DNA"/>
</dbReference>
<dbReference type="NCBIfam" id="TIGR00756">
    <property type="entry name" value="PPR"/>
    <property type="match status" value="8"/>
</dbReference>
<dbReference type="Pfam" id="PF17177">
    <property type="entry name" value="PPR_long"/>
    <property type="match status" value="1"/>
</dbReference>
<feature type="region of interest" description="Disordered" evidence="3">
    <location>
        <begin position="119"/>
        <end position="194"/>
    </location>
</feature>
<protein>
    <recommendedName>
        <fullName evidence="4">PROP1-like PPR domain-containing protein</fullName>
    </recommendedName>
</protein>
<dbReference type="InterPro" id="IPR002885">
    <property type="entry name" value="PPR_rpt"/>
</dbReference>
<proteinExistence type="predicted"/>
<feature type="region of interest" description="Disordered" evidence="3">
    <location>
        <begin position="1"/>
        <end position="21"/>
    </location>
</feature>
<dbReference type="AlphaFoldDB" id="A0AAV9IX54"/>
<name>A0AAV9IX54_CYACA</name>
<feature type="repeat" description="PPR" evidence="2">
    <location>
        <begin position="534"/>
        <end position="568"/>
    </location>
</feature>
<feature type="repeat" description="PPR" evidence="2">
    <location>
        <begin position="323"/>
        <end position="357"/>
    </location>
</feature>
<dbReference type="PROSITE" id="PS51375">
    <property type="entry name" value="PPR"/>
    <property type="match status" value="9"/>
</dbReference>
<evidence type="ECO:0000256" key="2">
    <source>
        <dbReference type="PROSITE-ProRule" id="PRU00708"/>
    </source>
</evidence>
<feature type="repeat" description="PPR" evidence="2">
    <location>
        <begin position="464"/>
        <end position="498"/>
    </location>
</feature>
<feature type="repeat" description="PPR" evidence="2">
    <location>
        <begin position="359"/>
        <end position="393"/>
    </location>
</feature>
<evidence type="ECO:0000313" key="6">
    <source>
        <dbReference type="Proteomes" id="UP001301350"/>
    </source>
</evidence>
<dbReference type="Gene3D" id="1.25.40.10">
    <property type="entry name" value="Tetratricopeptide repeat domain"/>
    <property type="match status" value="3"/>
</dbReference>
<dbReference type="Proteomes" id="UP001301350">
    <property type="component" value="Unassembled WGS sequence"/>
</dbReference>
<dbReference type="InterPro" id="IPR051222">
    <property type="entry name" value="PPR/CCM1_RNA-binding"/>
</dbReference>
<dbReference type="InterPro" id="IPR033443">
    <property type="entry name" value="PROP1-like_PPR_dom"/>
</dbReference>
<feature type="repeat" description="PPR" evidence="2">
    <location>
        <begin position="499"/>
        <end position="533"/>
    </location>
</feature>
<feature type="repeat" description="PPR" evidence="2">
    <location>
        <begin position="252"/>
        <end position="286"/>
    </location>
</feature>
<sequence length="778" mass="83626">MLPPAREQPGALPRGHAPAAEAVPSEEQLMFQFNECLLEAERVANQSALQVLGDAGTKAPAVCPTRNVGGAGDRNNSGRNGGNASLVGNGNNGSNTGNSADSAFPRLCVERSARWRPLRPGEAFPPGAANWSTGDRGEAGAWRWRNGGADRTVPLSDAGNRGAGTWRASAPSGTGRERRPRSRTRRAGAPTATTSAAAMSLWPLSIVTAAATATDSARELNARMSVLCKAKRHAEALALSVEAERHGRVHFDVATYSMVISCYGKLEQGEQALRAYYEMGIRGVRPNSFTFSALFEALGRCGMAEQAIRLFHRVKQEHTHALNVVAYNAILKVVGRAGRIESAFQIVDEMESSAHAEPDVVTYGTLMDICAKRHDDSLAFSVLQRMRARGLRPNRFCFASLIDACAKANAPRRAELAFQEMEREGLTWDIFACNALIGAYSRAKMADEAFAMYERMRARGIQPDRVTFNSLITAAARVRQLERALRVLDRMHEAGVRADTMTYNALIDACSKDEAVDMAFQVCARMEAEDLQPTIFTFNALIGACCRGGELDRAFAVLAKMHRAAVAPDSCTLNTLLTACKRAGDVRRALAVVAELAAQHGIELDAVGRSILTHWSEALLSSSPASVTALLQALSELHPAATASMTPVLQSLVSYCAERRDWAVVARLIAAVACSATSLSVQLLRAAWCECSLVQPGDGEGGNAEMVAFLHACQAQALKVPRDVRTALVYRAFDSRDTALAGAAAATAPLEELEDAMESSLRFGEVAQASTALPLFRY</sequence>
<feature type="repeat" description="PPR" evidence="2">
    <location>
        <begin position="429"/>
        <end position="463"/>
    </location>
</feature>
<dbReference type="InterPro" id="IPR011990">
    <property type="entry name" value="TPR-like_helical_dom_sf"/>
</dbReference>
<keyword evidence="1" id="KW-0677">Repeat</keyword>
<feature type="repeat" description="PPR" evidence="2">
    <location>
        <begin position="394"/>
        <end position="428"/>
    </location>
</feature>
<feature type="region of interest" description="Disordered" evidence="3">
    <location>
        <begin position="64"/>
        <end position="101"/>
    </location>
</feature>
<dbReference type="Pfam" id="PF01535">
    <property type="entry name" value="PPR"/>
    <property type="match status" value="1"/>
</dbReference>
<keyword evidence="6" id="KW-1185">Reference proteome</keyword>
<evidence type="ECO:0000259" key="4">
    <source>
        <dbReference type="Pfam" id="PF17177"/>
    </source>
</evidence>
<feature type="repeat" description="PPR" evidence="2">
    <location>
        <begin position="287"/>
        <end position="321"/>
    </location>
</feature>
<feature type="domain" description="PROP1-like PPR" evidence="4">
    <location>
        <begin position="478"/>
        <end position="596"/>
    </location>
</feature>
<gene>
    <name evidence="5" type="ORF">CDCA_CDCA10G2901</name>
</gene>
<dbReference type="PANTHER" id="PTHR47942:SF63">
    <property type="entry name" value="PENTATRICOPEPTIDE REPEAT-CONTAINING PROTEIN"/>
    <property type="match status" value="1"/>
</dbReference>
<evidence type="ECO:0000256" key="1">
    <source>
        <dbReference type="ARBA" id="ARBA00022737"/>
    </source>
</evidence>
<organism evidence="5 6">
    <name type="scientific">Cyanidium caldarium</name>
    <name type="common">Red alga</name>
    <dbReference type="NCBI Taxonomy" id="2771"/>
    <lineage>
        <taxon>Eukaryota</taxon>
        <taxon>Rhodophyta</taxon>
        <taxon>Bangiophyceae</taxon>
        <taxon>Cyanidiales</taxon>
        <taxon>Cyanidiaceae</taxon>
        <taxon>Cyanidium</taxon>
    </lineage>
</organism>
<evidence type="ECO:0000313" key="5">
    <source>
        <dbReference type="EMBL" id="KAK4536877.1"/>
    </source>
</evidence>
<feature type="compositionally biased region" description="Low complexity" evidence="3">
    <location>
        <begin position="73"/>
        <end position="101"/>
    </location>
</feature>
<reference evidence="5 6" key="1">
    <citation type="submission" date="2022-07" db="EMBL/GenBank/DDBJ databases">
        <title>Genome-wide signatures of adaptation to extreme environments.</title>
        <authorList>
            <person name="Cho C.H."/>
            <person name="Yoon H.S."/>
        </authorList>
    </citation>
    <scope>NUCLEOTIDE SEQUENCE [LARGE SCALE GENOMIC DNA]</scope>
    <source>
        <strain evidence="5 6">DBV 063 E5</strain>
    </source>
</reference>
<comment type="caution">
    <text evidence="5">The sequence shown here is derived from an EMBL/GenBank/DDBJ whole genome shotgun (WGS) entry which is preliminary data.</text>
</comment>
<dbReference type="Pfam" id="PF13041">
    <property type="entry name" value="PPR_2"/>
    <property type="match status" value="3"/>
</dbReference>
<accession>A0AAV9IX54</accession>
<evidence type="ECO:0000256" key="3">
    <source>
        <dbReference type="SAM" id="MobiDB-lite"/>
    </source>
</evidence>
<dbReference type="PANTHER" id="PTHR47942">
    <property type="entry name" value="TETRATRICOPEPTIDE REPEAT (TPR)-LIKE SUPERFAMILY PROTEIN-RELATED"/>
    <property type="match status" value="1"/>
</dbReference>